<keyword evidence="3" id="KW-1185">Reference proteome</keyword>
<gene>
    <name evidence="2" type="ORF">HYG85_10860</name>
</gene>
<keyword evidence="1" id="KW-0812">Transmembrane</keyword>
<dbReference type="RefSeq" id="WP_212693474.1">
    <property type="nucleotide sequence ID" value="NZ_CP058561.1"/>
</dbReference>
<dbReference type="AlphaFoldDB" id="A0A8J8MAL8"/>
<protein>
    <submittedName>
        <fullName evidence="2">Uncharacterized protein</fullName>
    </submittedName>
</protein>
<accession>A0A8J8MAL8</accession>
<evidence type="ECO:0000313" key="2">
    <source>
        <dbReference type="EMBL" id="QUH29391.1"/>
    </source>
</evidence>
<feature type="transmembrane region" description="Helical" evidence="1">
    <location>
        <begin position="50"/>
        <end position="69"/>
    </location>
</feature>
<dbReference type="Proteomes" id="UP000677305">
    <property type="component" value="Chromosome"/>
</dbReference>
<evidence type="ECO:0000256" key="1">
    <source>
        <dbReference type="SAM" id="Phobius"/>
    </source>
</evidence>
<keyword evidence="1" id="KW-1133">Transmembrane helix</keyword>
<dbReference type="KEGG" id="vgu:HYG85_10860"/>
<feature type="transmembrane region" description="Helical" evidence="1">
    <location>
        <begin position="127"/>
        <end position="145"/>
    </location>
</feature>
<organism evidence="2 3">
    <name type="scientific">Vallitalea guaymasensis</name>
    <dbReference type="NCBI Taxonomy" id="1185412"/>
    <lineage>
        <taxon>Bacteria</taxon>
        <taxon>Bacillati</taxon>
        <taxon>Bacillota</taxon>
        <taxon>Clostridia</taxon>
        <taxon>Lachnospirales</taxon>
        <taxon>Vallitaleaceae</taxon>
        <taxon>Vallitalea</taxon>
    </lineage>
</organism>
<feature type="transmembrane region" description="Helical" evidence="1">
    <location>
        <begin position="90"/>
        <end position="115"/>
    </location>
</feature>
<feature type="transmembrane region" description="Helical" evidence="1">
    <location>
        <begin position="21"/>
        <end position="38"/>
    </location>
</feature>
<name>A0A8J8MAL8_9FIRM</name>
<proteinExistence type="predicted"/>
<reference evidence="2 3" key="1">
    <citation type="submission" date="2020-07" db="EMBL/GenBank/DDBJ databases">
        <title>Vallitalea guaymasensis genome.</title>
        <authorList>
            <person name="Postec A."/>
        </authorList>
    </citation>
    <scope>NUCLEOTIDE SEQUENCE [LARGE SCALE GENOMIC DNA]</scope>
    <source>
        <strain evidence="2 3">Ra1766G1</strain>
    </source>
</reference>
<feature type="transmembrane region" description="Helical" evidence="1">
    <location>
        <begin position="157"/>
        <end position="178"/>
    </location>
</feature>
<sequence>MGKIKHTAGILSFNLKTLPKGILLFCVSYTIIIIFALNVSQTLNFSSIHLGEYLLTPLGVLLFTHLAGFEKEIRVYELTYIRKVPHCIIVISRVISYMISMYLVILIVFGIEIAFGAKVDINCCVNGSFITALYLGVIGMTSAYLTGQRSVGYIIPFVYYMLDMFTFGRYTGGLYLFSMLNNDFGIKINLLIASVVMLILFFIYLYKKL</sequence>
<evidence type="ECO:0000313" key="3">
    <source>
        <dbReference type="Proteomes" id="UP000677305"/>
    </source>
</evidence>
<feature type="transmembrane region" description="Helical" evidence="1">
    <location>
        <begin position="184"/>
        <end position="206"/>
    </location>
</feature>
<dbReference type="EMBL" id="CP058561">
    <property type="protein sequence ID" value="QUH29391.1"/>
    <property type="molecule type" value="Genomic_DNA"/>
</dbReference>
<keyword evidence="1" id="KW-0472">Membrane</keyword>